<proteinExistence type="predicted"/>
<keyword evidence="2" id="KW-1185">Reference proteome</keyword>
<sequence>MGAGHDYYI</sequence>
<evidence type="ECO:0000313" key="1">
    <source>
        <dbReference type="EnsemblPlants" id="ORUFI02G21060.1"/>
    </source>
</evidence>
<name>A0A0G2KBQ6_ORYRU</name>
<protein>
    <submittedName>
        <fullName evidence="1">Uncharacterized protein</fullName>
    </submittedName>
</protein>
<organism evidence="1 2">
    <name type="scientific">Oryza rufipogon</name>
    <name type="common">Brownbeard rice</name>
    <name type="synonym">Asian wild rice</name>
    <dbReference type="NCBI Taxonomy" id="4529"/>
    <lineage>
        <taxon>Eukaryota</taxon>
        <taxon>Viridiplantae</taxon>
        <taxon>Streptophyta</taxon>
        <taxon>Embryophyta</taxon>
        <taxon>Tracheophyta</taxon>
        <taxon>Spermatophyta</taxon>
        <taxon>Magnoliopsida</taxon>
        <taxon>Liliopsida</taxon>
        <taxon>Poales</taxon>
        <taxon>Poaceae</taxon>
        <taxon>BOP clade</taxon>
        <taxon>Oryzoideae</taxon>
        <taxon>Oryzeae</taxon>
        <taxon>Oryzinae</taxon>
        <taxon>Oryza</taxon>
    </lineage>
</organism>
<reference evidence="2" key="1">
    <citation type="submission" date="2013-06" db="EMBL/GenBank/DDBJ databases">
        <authorList>
            <person name="Zhao Q."/>
        </authorList>
    </citation>
    <scope>NUCLEOTIDE SEQUENCE</scope>
    <source>
        <strain evidence="2">cv. W1943</strain>
    </source>
</reference>
<evidence type="ECO:0000313" key="2">
    <source>
        <dbReference type="Proteomes" id="UP000008022"/>
    </source>
</evidence>
<accession>A0A0G2KBQ6</accession>
<reference evidence="1" key="2">
    <citation type="submission" date="2015-06" db="UniProtKB">
        <authorList>
            <consortium name="EnsemblPlants"/>
        </authorList>
    </citation>
    <scope>IDENTIFICATION</scope>
</reference>
<dbReference type="Gramene" id="ORUFI02G21060.1">
    <property type="protein sequence ID" value="ORUFI02G21060.1"/>
    <property type="gene ID" value="ORUFI02G21060"/>
</dbReference>
<dbReference type="Proteomes" id="UP000008022">
    <property type="component" value="Unassembled WGS sequence"/>
</dbReference>
<dbReference type="EnsemblPlants" id="ORUFI02G21060.1">
    <property type="protein sequence ID" value="ORUFI02G21060.1"/>
    <property type="gene ID" value="ORUFI02G21060"/>
</dbReference>